<evidence type="ECO:0000256" key="3">
    <source>
        <dbReference type="ARBA" id="ARBA00022692"/>
    </source>
</evidence>
<comment type="similarity">
    <text evidence="8">Belongs to the MntP (TC 9.B.29) family.</text>
</comment>
<dbReference type="Proteomes" id="UP000261212">
    <property type="component" value="Unassembled WGS sequence"/>
</dbReference>
<evidence type="ECO:0000256" key="1">
    <source>
        <dbReference type="ARBA" id="ARBA00022448"/>
    </source>
</evidence>
<feature type="transmembrane region" description="Helical" evidence="8">
    <location>
        <begin position="165"/>
        <end position="186"/>
    </location>
</feature>
<dbReference type="HAMAP" id="MF_01521">
    <property type="entry name" value="MntP_pump"/>
    <property type="match status" value="1"/>
</dbReference>
<gene>
    <name evidence="8" type="primary">mntP</name>
    <name evidence="9" type="ORF">DW687_09770</name>
</gene>
<evidence type="ECO:0000256" key="5">
    <source>
        <dbReference type="ARBA" id="ARBA00023065"/>
    </source>
</evidence>
<feature type="transmembrane region" description="Helical" evidence="8">
    <location>
        <begin position="6"/>
        <end position="26"/>
    </location>
</feature>
<keyword evidence="7 8" id="KW-0464">Manganese</keyword>
<dbReference type="AlphaFoldDB" id="A0A3E3DX89"/>
<evidence type="ECO:0000313" key="9">
    <source>
        <dbReference type="EMBL" id="RGD73318.1"/>
    </source>
</evidence>
<protein>
    <recommendedName>
        <fullName evidence="8">Putative manganese efflux pump MntP</fullName>
    </recommendedName>
</protein>
<accession>A0A3E3DX89</accession>
<evidence type="ECO:0000256" key="7">
    <source>
        <dbReference type="ARBA" id="ARBA00023211"/>
    </source>
</evidence>
<dbReference type="GO" id="GO:0005886">
    <property type="term" value="C:plasma membrane"/>
    <property type="evidence" value="ECO:0007669"/>
    <property type="project" value="UniProtKB-SubCell"/>
</dbReference>
<comment type="function">
    <text evidence="8">Probably functions as a manganese efflux pump.</text>
</comment>
<dbReference type="InterPro" id="IPR003810">
    <property type="entry name" value="Mntp/YtaF"/>
</dbReference>
<evidence type="ECO:0000256" key="4">
    <source>
        <dbReference type="ARBA" id="ARBA00022989"/>
    </source>
</evidence>
<proteinExistence type="inferred from homology"/>
<keyword evidence="5 8" id="KW-0406">Ion transport</keyword>
<evidence type="ECO:0000256" key="2">
    <source>
        <dbReference type="ARBA" id="ARBA00022475"/>
    </source>
</evidence>
<evidence type="ECO:0000256" key="6">
    <source>
        <dbReference type="ARBA" id="ARBA00023136"/>
    </source>
</evidence>
<reference evidence="9 10" key="1">
    <citation type="submission" date="2018-08" db="EMBL/GenBank/DDBJ databases">
        <title>A genome reference for cultivated species of the human gut microbiota.</title>
        <authorList>
            <person name="Zou Y."/>
            <person name="Xue W."/>
            <person name="Luo G."/>
        </authorList>
    </citation>
    <scope>NUCLEOTIDE SEQUENCE [LARGE SCALE GENOMIC DNA]</scope>
    <source>
        <strain evidence="9 10">AM25-6</strain>
    </source>
</reference>
<feature type="transmembrane region" description="Helical" evidence="8">
    <location>
        <begin position="33"/>
        <end position="58"/>
    </location>
</feature>
<evidence type="ECO:0000313" key="10">
    <source>
        <dbReference type="Proteomes" id="UP000261212"/>
    </source>
</evidence>
<keyword evidence="1 8" id="KW-0813">Transport</keyword>
<comment type="caution">
    <text evidence="9">The sequence shown here is derived from an EMBL/GenBank/DDBJ whole genome shotgun (WGS) entry which is preliminary data.</text>
</comment>
<keyword evidence="4 8" id="KW-1133">Transmembrane helix</keyword>
<sequence>MGILELSLIGIGLAMDAFAVSICKGLNMRKINYVYGIIKALFFGVFQAVMPLIGFFLGRQFSTYITTVDHWITFILLAFIGGKMIYEALSEDSECETCGSGIDIKELFLLAIATSIDALAVGVTFAFLDVSIFSSVLLIGVITFVISFIGVIIGNIFGSKYKEKAEIFGGVILILIGLKILLEALFF</sequence>
<keyword evidence="6 8" id="KW-0472">Membrane</keyword>
<evidence type="ECO:0000256" key="8">
    <source>
        <dbReference type="HAMAP-Rule" id="MF_01521"/>
    </source>
</evidence>
<dbReference type="InterPro" id="IPR022929">
    <property type="entry name" value="Put_MntP"/>
</dbReference>
<name>A0A3E3DX89_9FIRM</name>
<organism evidence="9 10">
    <name type="scientific">Anaerofustis stercorihominis</name>
    <dbReference type="NCBI Taxonomy" id="214853"/>
    <lineage>
        <taxon>Bacteria</taxon>
        <taxon>Bacillati</taxon>
        <taxon>Bacillota</taxon>
        <taxon>Clostridia</taxon>
        <taxon>Eubacteriales</taxon>
        <taxon>Eubacteriaceae</taxon>
        <taxon>Anaerofustis</taxon>
    </lineage>
</organism>
<dbReference type="GO" id="GO:0005384">
    <property type="term" value="F:manganese ion transmembrane transporter activity"/>
    <property type="evidence" value="ECO:0007669"/>
    <property type="project" value="UniProtKB-UniRule"/>
</dbReference>
<dbReference type="EMBL" id="QUSM01000006">
    <property type="protein sequence ID" value="RGD73318.1"/>
    <property type="molecule type" value="Genomic_DNA"/>
</dbReference>
<keyword evidence="2 8" id="KW-1003">Cell membrane</keyword>
<feature type="transmembrane region" description="Helical" evidence="8">
    <location>
        <begin position="107"/>
        <end position="126"/>
    </location>
</feature>
<dbReference type="PANTHER" id="PTHR35529:SF1">
    <property type="entry name" value="MANGANESE EFFLUX PUMP MNTP-RELATED"/>
    <property type="match status" value="1"/>
</dbReference>
<feature type="transmembrane region" description="Helical" evidence="8">
    <location>
        <begin position="132"/>
        <end position="153"/>
    </location>
</feature>
<keyword evidence="3 8" id="KW-0812">Transmembrane</keyword>
<dbReference type="PANTHER" id="PTHR35529">
    <property type="entry name" value="MANGANESE EFFLUX PUMP MNTP-RELATED"/>
    <property type="match status" value="1"/>
</dbReference>
<dbReference type="RefSeq" id="WP_117532600.1">
    <property type="nucleotide sequence ID" value="NZ_QUSM01000006.1"/>
</dbReference>
<comment type="subcellular location">
    <subcellularLocation>
        <location evidence="8">Cell membrane</location>
        <topology evidence="8">Multi-pass membrane protein</topology>
    </subcellularLocation>
</comment>
<feature type="transmembrane region" description="Helical" evidence="8">
    <location>
        <begin position="70"/>
        <end position="86"/>
    </location>
</feature>
<dbReference type="Pfam" id="PF02659">
    <property type="entry name" value="Mntp"/>
    <property type="match status" value="1"/>
</dbReference>